<dbReference type="SUPFAM" id="SSF52540">
    <property type="entry name" value="P-loop containing nucleoside triphosphate hydrolases"/>
    <property type="match status" value="1"/>
</dbReference>
<dbReference type="AlphaFoldDB" id="A0A498GVI8"/>
<feature type="coiled-coil region" evidence="3">
    <location>
        <begin position="808"/>
        <end position="859"/>
    </location>
</feature>
<evidence type="ECO:0000256" key="2">
    <source>
        <dbReference type="ARBA" id="ARBA00049666"/>
    </source>
</evidence>
<dbReference type="RefSeq" id="WP_128694851.1">
    <property type="nucleotide sequence ID" value="NZ_LHQS01000004.1"/>
</dbReference>
<organism evidence="5 6">
    <name type="scientific">Methanoculleus taiwanensis</name>
    <dbReference type="NCBI Taxonomy" id="1550565"/>
    <lineage>
        <taxon>Archaea</taxon>
        <taxon>Methanobacteriati</taxon>
        <taxon>Methanobacteriota</taxon>
        <taxon>Stenosarchaea group</taxon>
        <taxon>Methanomicrobia</taxon>
        <taxon>Methanomicrobiales</taxon>
        <taxon>Methanomicrobiaceae</taxon>
        <taxon>Methanoculleus</taxon>
    </lineage>
</organism>
<dbReference type="Pfam" id="PF02463">
    <property type="entry name" value="SMC_N"/>
    <property type="match status" value="1"/>
</dbReference>
<evidence type="ECO:0000256" key="3">
    <source>
        <dbReference type="SAM" id="Coils"/>
    </source>
</evidence>
<dbReference type="OrthoDB" id="25344at2157"/>
<name>A0A498GVI8_9EURY</name>
<evidence type="ECO:0000313" key="6">
    <source>
        <dbReference type="Proteomes" id="UP000290932"/>
    </source>
</evidence>
<proteinExistence type="inferred from homology"/>
<feature type="coiled-coil region" evidence="3">
    <location>
        <begin position="404"/>
        <end position="434"/>
    </location>
</feature>
<dbReference type="PANTHER" id="PTHR32114:SF2">
    <property type="entry name" value="ABC TRANSPORTER ABCH.3"/>
    <property type="match status" value="1"/>
</dbReference>
<gene>
    <name evidence="5" type="ORF">ABH15_12590</name>
</gene>
<comment type="similarity">
    <text evidence="2">Belongs to the Sph1/Sph2 family.</text>
</comment>
<dbReference type="Gene3D" id="3.40.50.300">
    <property type="entry name" value="P-loop containing nucleotide triphosphate hydrolases"/>
    <property type="match status" value="2"/>
</dbReference>
<dbReference type="EMBL" id="LHQS01000004">
    <property type="protein sequence ID" value="RXE55071.1"/>
    <property type="molecule type" value="Genomic_DNA"/>
</dbReference>
<feature type="coiled-coil region" evidence="3">
    <location>
        <begin position="709"/>
        <end position="763"/>
    </location>
</feature>
<dbReference type="Proteomes" id="UP000290932">
    <property type="component" value="Unassembled WGS sequence"/>
</dbReference>
<protein>
    <recommendedName>
        <fullName evidence="4">RecF/RecN/SMC N-terminal domain-containing protein</fullName>
    </recommendedName>
</protein>
<sequence length="1060" mass="122139">MLLHRLVMRNFKRYCDQEITFCDGITGIVGNNGAGKSSIIEAILFALYGLQGTGLDGSYIVSAFVDRQEPCEVRLDFSVAGNEYSVVRRFRKRPSSTLHEARLFLNGRPFGEYADGVQNVLLGVQRVIGMGPADFKNTIYAGQKDLLSLLESRPGSRKDWFMQVLGIEYLKRDSMEELRRLIDGCEKKLSNLTGRLEELDAEAVRDRLLSLQSDYEAAERAIRRAGEERTAAGERRDEVREELGRLLKVREQYLQFGAEESRQAGELERILLECREIEEEIAENEAHREEIARLAETAGRYEEAEAGVAGYAEKKACVERIELECAQWHDLIGQHEARRQRIVSDLESLRQCEERQNSLEQEIARRRVLLDRLDDLKAIEPEYVRLQDDLSRLDERFCVVERRVVEIRGEIEVVEEQQRRLEELEAALEEYGDCCSRDDLLARAAVFARQQMLCRREMDDLAAQVSEIDERIGALSGSRAALDDLEGQVSALTCRKEELLSVVSSCIARKEAICREIEKIARNRDELTLAGREGRCPTCYQHLGDRYEDLLGELAETATSLKASLAAVEESRAGAAAEQLCIQRDLADLDEQRRQHEEILSALALESSRRQDLMSRLLKWQSEYAIHDAAIRELGLLRYDADEHEIVKQRRAALEQQRSRADTLRGICSSLPALRKERKELITEVEGHLARKEVLEAALRSLGFDPVEKKRLEEEREKLEGLHREYTHNQALLSRKPKYCEECEELDARIESLKRAIRDREEERVQLAYDPARHQFLLELYRRAGDARRRVLELEVRMEEIPRLRSRLEKRLAEARQCEAEILRIRQERALLGFDDRQVAAAEEALARAEQELQTCIEEQNRIAIGMQQTERDIERFRQVLSRIGELVRSSQGLREEIELLRLTRKVIGDYIVYLLQVVRDRIEDEAGRILGEITDGRYDTVMLDDDFAVLVHDMGEDYPADRFSGGEQDDIAISLRIALSRFLAEVNEMHDSTFLIFDEIFASQDEGRRSNLVRALRTQESYFPQIFLISHITEVQDEFSSTLMVEMGADRTSRIREIR</sequence>
<accession>A0A498GVI8</accession>
<dbReference type="PANTHER" id="PTHR32114">
    <property type="entry name" value="ABC TRANSPORTER ABCH.3"/>
    <property type="match status" value="1"/>
</dbReference>
<keyword evidence="6" id="KW-1185">Reference proteome</keyword>
<evidence type="ECO:0000256" key="1">
    <source>
        <dbReference type="ARBA" id="ARBA00023054"/>
    </source>
</evidence>
<reference evidence="5 6" key="1">
    <citation type="journal article" date="2015" name="Int. J. Syst. Evol. Microbiol.">
        <title>Methanoculleus taiwanensis sp. nov., a methanogen isolated from deep marine sediment at the deformation front area near Taiwan.</title>
        <authorList>
            <person name="Weng C.Y."/>
            <person name="Chen S.C."/>
            <person name="Lai M.C."/>
            <person name="Wu S.Y."/>
            <person name="Lin S."/>
            <person name="Yang T.F."/>
            <person name="Chen P.C."/>
        </authorList>
    </citation>
    <scope>NUCLEOTIDE SEQUENCE [LARGE SCALE GENOMIC DNA]</scope>
    <source>
        <strain evidence="5 6">CYW4</strain>
    </source>
</reference>
<comment type="caution">
    <text evidence="5">The sequence shown here is derived from an EMBL/GenBank/DDBJ whole genome shotgun (WGS) entry which is preliminary data.</text>
</comment>
<evidence type="ECO:0000259" key="4">
    <source>
        <dbReference type="Pfam" id="PF02463"/>
    </source>
</evidence>
<keyword evidence="1 3" id="KW-0175">Coiled coil</keyword>
<dbReference type="InterPro" id="IPR027417">
    <property type="entry name" value="P-loop_NTPase"/>
</dbReference>
<feature type="coiled-coil region" evidence="3">
    <location>
        <begin position="267"/>
        <end position="304"/>
    </location>
</feature>
<evidence type="ECO:0000313" key="5">
    <source>
        <dbReference type="EMBL" id="RXE55071.1"/>
    </source>
</evidence>
<dbReference type="InterPro" id="IPR003395">
    <property type="entry name" value="RecF/RecN/SMC_N"/>
</dbReference>
<feature type="domain" description="RecF/RecN/SMC N-terminal" evidence="4">
    <location>
        <begin position="3"/>
        <end position="1052"/>
    </location>
</feature>
<feature type="coiled-coil region" evidence="3">
    <location>
        <begin position="175"/>
        <end position="228"/>
    </location>
</feature>